<feature type="repeat" description="NHL" evidence="4">
    <location>
        <begin position="326"/>
        <end position="357"/>
    </location>
</feature>
<dbReference type="InterPro" id="IPR001258">
    <property type="entry name" value="NHL_repeat"/>
</dbReference>
<protein>
    <recommendedName>
        <fullName evidence="8">NHL repeat containing protein</fullName>
    </recommendedName>
</protein>
<name>A0A814V2F3_9BILA</name>
<evidence type="ECO:0000313" key="6">
    <source>
        <dbReference type="EMBL" id="CAF1185410.1"/>
    </source>
</evidence>
<dbReference type="Gene3D" id="2.120.10.30">
    <property type="entry name" value="TolB, C-terminal domain"/>
    <property type="match status" value="2"/>
</dbReference>
<gene>
    <name evidence="6" type="ORF">JYZ213_LOCUS26025</name>
</gene>
<evidence type="ECO:0000256" key="3">
    <source>
        <dbReference type="ARBA" id="ARBA00023180"/>
    </source>
</evidence>
<dbReference type="InterPro" id="IPR011042">
    <property type="entry name" value="6-blade_b-propeller_TolB-like"/>
</dbReference>
<keyword evidence="5" id="KW-0175">Coiled coil</keyword>
<keyword evidence="1" id="KW-0732">Signal</keyword>
<evidence type="ECO:0008006" key="8">
    <source>
        <dbReference type="Google" id="ProtNLM"/>
    </source>
</evidence>
<feature type="coiled-coil region" evidence="5">
    <location>
        <begin position="105"/>
        <end position="139"/>
    </location>
</feature>
<dbReference type="CDD" id="cd05819">
    <property type="entry name" value="NHL"/>
    <property type="match status" value="1"/>
</dbReference>
<feature type="repeat" description="NHL" evidence="4">
    <location>
        <begin position="269"/>
        <end position="301"/>
    </location>
</feature>
<sequence length="358" mass="41839">MAMTNNKTQCFKCTIEKIKHSCKRCSKGFCFIDLAEHKQILNEDLNHIINDYDEFKQTINEHKRNSQNHSLIKQINQWERNSIEKIKQKAQNWREIVLKYSSTVINNIEIKLNDLNEQIKQLHRENEFNESSLNRLRNQLIEIIEELNSPSNISIEQDSQSLINEISYILSKESNFNKWNQNAITVAGGNGKGKELDQLHWPVGIFIDKKKNIFIPDYYNHRIVEWKYNVKEAHIIADQSIYVSDSGNHRVMKWKKDAKEGTIVAGENRKGENLNQLSNPQKIVVNDLGHLYVADFENHRIMRWREGKEEGEVIVGGNDKGNQSNQFNDPCGLCFDDEGNLYVADYFNQRIQKFVTIL</sequence>
<dbReference type="Pfam" id="PF01436">
    <property type="entry name" value="NHL"/>
    <property type="match status" value="2"/>
</dbReference>
<evidence type="ECO:0000256" key="4">
    <source>
        <dbReference type="PROSITE-ProRule" id="PRU00504"/>
    </source>
</evidence>
<comment type="caution">
    <text evidence="6">The sequence shown here is derived from an EMBL/GenBank/DDBJ whole genome shotgun (WGS) entry which is preliminary data.</text>
</comment>
<evidence type="ECO:0000256" key="2">
    <source>
        <dbReference type="ARBA" id="ARBA00022737"/>
    </source>
</evidence>
<dbReference type="EMBL" id="CAJNOG010000341">
    <property type="protein sequence ID" value="CAF1185410.1"/>
    <property type="molecule type" value="Genomic_DNA"/>
</dbReference>
<dbReference type="SUPFAM" id="SSF101898">
    <property type="entry name" value="NHL repeat"/>
    <property type="match status" value="1"/>
</dbReference>
<evidence type="ECO:0000313" key="7">
    <source>
        <dbReference type="Proteomes" id="UP000663845"/>
    </source>
</evidence>
<evidence type="ECO:0000256" key="1">
    <source>
        <dbReference type="ARBA" id="ARBA00022729"/>
    </source>
</evidence>
<dbReference type="PANTHER" id="PTHR10680">
    <property type="entry name" value="PEPTIDYL-GLYCINE ALPHA-AMIDATING MONOOXYGENASE"/>
    <property type="match status" value="1"/>
</dbReference>
<dbReference type="Proteomes" id="UP000663845">
    <property type="component" value="Unassembled WGS sequence"/>
</dbReference>
<accession>A0A814V2F3</accession>
<reference evidence="6" key="1">
    <citation type="submission" date="2021-02" db="EMBL/GenBank/DDBJ databases">
        <authorList>
            <person name="Nowell W R."/>
        </authorList>
    </citation>
    <scope>NUCLEOTIDE SEQUENCE</scope>
</reference>
<dbReference type="PROSITE" id="PS51125">
    <property type="entry name" value="NHL"/>
    <property type="match status" value="2"/>
</dbReference>
<organism evidence="6 7">
    <name type="scientific">Adineta steineri</name>
    <dbReference type="NCBI Taxonomy" id="433720"/>
    <lineage>
        <taxon>Eukaryota</taxon>
        <taxon>Metazoa</taxon>
        <taxon>Spiralia</taxon>
        <taxon>Gnathifera</taxon>
        <taxon>Rotifera</taxon>
        <taxon>Eurotatoria</taxon>
        <taxon>Bdelloidea</taxon>
        <taxon>Adinetida</taxon>
        <taxon>Adinetidae</taxon>
        <taxon>Adineta</taxon>
    </lineage>
</organism>
<proteinExistence type="predicted"/>
<dbReference type="AlphaFoldDB" id="A0A814V2F3"/>
<keyword evidence="3" id="KW-0325">Glycoprotein</keyword>
<evidence type="ECO:0000256" key="5">
    <source>
        <dbReference type="SAM" id="Coils"/>
    </source>
</evidence>
<keyword evidence="2" id="KW-0677">Repeat</keyword>